<dbReference type="InterPro" id="IPR025970">
    <property type="entry name" value="SusE"/>
</dbReference>
<organism evidence="3 4">
    <name type="scientific">Hyunsoonleella aquatilis</name>
    <dbReference type="NCBI Taxonomy" id="2762758"/>
    <lineage>
        <taxon>Bacteria</taxon>
        <taxon>Pseudomonadati</taxon>
        <taxon>Bacteroidota</taxon>
        <taxon>Flavobacteriia</taxon>
        <taxon>Flavobacteriales</taxon>
        <taxon>Flavobacteriaceae</taxon>
    </lineage>
</organism>
<dbReference type="GO" id="GO:0019867">
    <property type="term" value="C:outer membrane"/>
    <property type="evidence" value="ECO:0007669"/>
    <property type="project" value="InterPro"/>
</dbReference>
<feature type="signal peptide" evidence="1">
    <location>
        <begin position="1"/>
        <end position="23"/>
    </location>
</feature>
<dbReference type="Gene3D" id="2.60.40.3620">
    <property type="match status" value="2"/>
</dbReference>
<dbReference type="AlphaFoldDB" id="A0A923KKK5"/>
<evidence type="ECO:0000259" key="2">
    <source>
        <dbReference type="Pfam" id="PF14292"/>
    </source>
</evidence>
<reference evidence="3" key="1">
    <citation type="submission" date="2020-08" db="EMBL/GenBank/DDBJ databases">
        <title>Hyunsoonleella sp. strain SJ7 genome sequencing and assembly.</title>
        <authorList>
            <person name="Kim I."/>
        </authorList>
    </citation>
    <scope>NUCLEOTIDE SEQUENCE</scope>
    <source>
        <strain evidence="3">SJ7</strain>
    </source>
</reference>
<dbReference type="EMBL" id="JACNMF010000002">
    <property type="protein sequence ID" value="MBC3757928.1"/>
    <property type="molecule type" value="Genomic_DNA"/>
</dbReference>
<evidence type="ECO:0000313" key="3">
    <source>
        <dbReference type="EMBL" id="MBC3757928.1"/>
    </source>
</evidence>
<sequence>MKILTNKISFLFLSLALIFTACETEETLEITSPDPAFVLQQPGISTVFLNFGTPDNAALSMAWNDEVTGSSSYDVEMALDADFTSIVNLGNVNSNSFSISVADLNDAIRNAGAANFRDIAVYFRVNAGGTLSNSVLYLVTTYPTDAPMMSNPSNNDAYVLALATSGETAMTINWEDAVLSSTLGIEVIYTIEAAAAGTDFAAPVTVGTVTNGTTLSVTHSDLNAVAIGLGLAPDTAGNADMRIIARNTNQNGNTLERVSDTTTVSITPYNVSFPYLYMVGDATTPGWSNDNNNTPIFRDQDVPNGYFFTGYFGAGAFKLLEVKGQWQPQWGTNDGSTLAVNPGGGSDPGTFNVGAAGYYTYTFTTVGEGGSFTVAPYDASGAPTYGTIGIIGDATPGGWGSDTDFTQDPNNPHLWYLNGVTLNNGGQMLIRANDDWADVWRYTGSSELYGTSVLAGGGDNIPFNAPTGTYDVWFNDLDGAYVIIPN</sequence>
<evidence type="ECO:0000313" key="4">
    <source>
        <dbReference type="Proteomes" id="UP000656244"/>
    </source>
</evidence>
<proteinExistence type="predicted"/>
<dbReference type="RefSeq" id="WP_186560109.1">
    <property type="nucleotide sequence ID" value="NZ_JACNMF010000002.1"/>
</dbReference>
<gene>
    <name evidence="3" type="ORF">H7U19_05900</name>
</gene>
<feature type="domain" description="SusE outer membrane protein" evidence="2">
    <location>
        <begin position="139"/>
        <end position="243"/>
    </location>
</feature>
<keyword evidence="4" id="KW-1185">Reference proteome</keyword>
<dbReference type="PROSITE" id="PS51257">
    <property type="entry name" value="PROKAR_LIPOPROTEIN"/>
    <property type="match status" value="1"/>
</dbReference>
<evidence type="ECO:0000256" key="1">
    <source>
        <dbReference type="SAM" id="SignalP"/>
    </source>
</evidence>
<name>A0A923KKK5_9FLAO</name>
<feature type="chain" id="PRO_5037402416" evidence="1">
    <location>
        <begin position="24"/>
        <end position="486"/>
    </location>
</feature>
<dbReference type="Pfam" id="PF14292">
    <property type="entry name" value="SusE"/>
    <property type="match status" value="2"/>
</dbReference>
<protein>
    <submittedName>
        <fullName evidence="3">SusE domain-containing protein</fullName>
    </submittedName>
</protein>
<comment type="caution">
    <text evidence="3">The sequence shown here is derived from an EMBL/GenBank/DDBJ whole genome shotgun (WGS) entry which is preliminary data.</text>
</comment>
<accession>A0A923KKK5</accession>
<dbReference type="GO" id="GO:2001070">
    <property type="term" value="F:starch binding"/>
    <property type="evidence" value="ECO:0007669"/>
    <property type="project" value="InterPro"/>
</dbReference>
<dbReference type="Proteomes" id="UP000656244">
    <property type="component" value="Unassembled WGS sequence"/>
</dbReference>
<keyword evidence="1" id="KW-0732">Signal</keyword>
<feature type="domain" description="SusE outer membrane protein" evidence="2">
    <location>
        <begin position="25"/>
        <end position="126"/>
    </location>
</feature>